<evidence type="ECO:0000313" key="2">
    <source>
        <dbReference type="EMBL" id="RXK58554.1"/>
    </source>
</evidence>
<comment type="caution">
    <text evidence="2">The sequence shown here is derived from an EMBL/GenBank/DDBJ whole genome shotgun (WGS) entry which is preliminary data.</text>
</comment>
<sequence>MSIFNSTVLYLCLWFLLPIIPAFLFFKLLPERAAVGGPFRGLKINLSGAFAGYFLLFITAIPFMYTLIKCKGSMYEVWTIKGTVLQEKDGRIIPQFYNPKISFVPTTGIQNGAFQVQVVGERKGESNIIFPTLQIMADSFVTQPLEPLDYKSGKKKEKKYWEMDYDDKFATYPAIILKPSTFLNTNNNDTTHVQDDN</sequence>
<evidence type="ECO:0000256" key="1">
    <source>
        <dbReference type="SAM" id="Phobius"/>
    </source>
</evidence>
<dbReference type="AlphaFoldDB" id="A0A4Q1CF72"/>
<name>A0A4Q1CF72_9BACT</name>
<dbReference type="Proteomes" id="UP000290204">
    <property type="component" value="Unassembled WGS sequence"/>
</dbReference>
<keyword evidence="1" id="KW-0472">Membrane</keyword>
<gene>
    <name evidence="2" type="ORF">ESA94_18150</name>
</gene>
<organism evidence="2 3">
    <name type="scientific">Lacibacter luteus</name>
    <dbReference type="NCBI Taxonomy" id="2508719"/>
    <lineage>
        <taxon>Bacteria</taxon>
        <taxon>Pseudomonadati</taxon>
        <taxon>Bacteroidota</taxon>
        <taxon>Chitinophagia</taxon>
        <taxon>Chitinophagales</taxon>
        <taxon>Chitinophagaceae</taxon>
        <taxon>Lacibacter</taxon>
    </lineage>
</organism>
<dbReference type="OrthoDB" id="795543at2"/>
<evidence type="ECO:0000313" key="3">
    <source>
        <dbReference type="Proteomes" id="UP000290204"/>
    </source>
</evidence>
<feature type="transmembrane region" description="Helical" evidence="1">
    <location>
        <begin position="46"/>
        <end position="68"/>
    </location>
</feature>
<feature type="transmembrane region" description="Helical" evidence="1">
    <location>
        <begin position="7"/>
        <end position="26"/>
    </location>
</feature>
<dbReference type="EMBL" id="SDHW01000006">
    <property type="protein sequence ID" value="RXK58554.1"/>
    <property type="molecule type" value="Genomic_DNA"/>
</dbReference>
<protein>
    <submittedName>
        <fullName evidence="2">Uncharacterized protein</fullName>
    </submittedName>
</protein>
<keyword evidence="3" id="KW-1185">Reference proteome</keyword>
<keyword evidence="1" id="KW-1133">Transmembrane helix</keyword>
<proteinExistence type="predicted"/>
<keyword evidence="1" id="KW-0812">Transmembrane</keyword>
<accession>A0A4Q1CF72</accession>
<dbReference type="RefSeq" id="WP_129132356.1">
    <property type="nucleotide sequence ID" value="NZ_SDHW01000006.1"/>
</dbReference>
<reference evidence="2 3" key="1">
    <citation type="submission" date="2019-01" db="EMBL/GenBank/DDBJ databases">
        <title>Lacibacter sp. strain TTM-7.</title>
        <authorList>
            <person name="Chen W.-M."/>
        </authorList>
    </citation>
    <scope>NUCLEOTIDE SEQUENCE [LARGE SCALE GENOMIC DNA]</scope>
    <source>
        <strain evidence="2 3">TTM-7</strain>
    </source>
</reference>